<protein>
    <recommendedName>
        <fullName evidence="6 7">Peptidyl-tRNA hydrolase</fullName>
        <shortName evidence="7">Pth</shortName>
        <ecNumber evidence="1 7">3.1.1.29</ecNumber>
    </recommendedName>
</protein>
<feature type="active site" description="Proton acceptor" evidence="7">
    <location>
        <position position="21"/>
    </location>
</feature>
<feature type="binding site" evidence="7">
    <location>
        <position position="16"/>
    </location>
    <ligand>
        <name>tRNA</name>
        <dbReference type="ChEBI" id="CHEBI:17843"/>
    </ligand>
</feature>
<keyword evidence="4 7" id="KW-0694">RNA-binding</keyword>
<dbReference type="EMBL" id="CP046415">
    <property type="protein sequence ID" value="QGT78500.1"/>
    <property type="molecule type" value="Genomic_DNA"/>
</dbReference>
<evidence type="ECO:0000313" key="11">
    <source>
        <dbReference type="Proteomes" id="UP000427716"/>
    </source>
</evidence>
<gene>
    <name evidence="7" type="primary">pth</name>
    <name evidence="10" type="ORF">GM160_06080</name>
</gene>
<dbReference type="CDD" id="cd00462">
    <property type="entry name" value="PTH"/>
    <property type="match status" value="1"/>
</dbReference>
<dbReference type="EC" id="3.1.1.29" evidence="1 7"/>
<dbReference type="KEGG" id="ghl:GM160_06080"/>
<feature type="site" description="Stabilizes the basic form of H active site to accept a proton" evidence="7">
    <location>
        <position position="94"/>
    </location>
</feature>
<dbReference type="GO" id="GO:0072344">
    <property type="term" value="P:rescue of stalled ribosome"/>
    <property type="evidence" value="ECO:0007669"/>
    <property type="project" value="UniProtKB-UniRule"/>
</dbReference>
<dbReference type="PROSITE" id="PS01196">
    <property type="entry name" value="PEPT_TRNA_HYDROL_2"/>
    <property type="match status" value="1"/>
</dbReference>
<dbReference type="NCBIfam" id="TIGR00447">
    <property type="entry name" value="pth"/>
    <property type="match status" value="1"/>
</dbReference>
<evidence type="ECO:0000313" key="10">
    <source>
        <dbReference type="EMBL" id="QGT78500.1"/>
    </source>
</evidence>
<dbReference type="HAMAP" id="MF_00083">
    <property type="entry name" value="Pept_tRNA_hydro_bact"/>
    <property type="match status" value="1"/>
</dbReference>
<evidence type="ECO:0000256" key="4">
    <source>
        <dbReference type="ARBA" id="ARBA00022884"/>
    </source>
</evidence>
<keyword evidence="11" id="KW-1185">Reference proteome</keyword>
<comment type="function">
    <text evidence="7">Catalyzes the release of premature peptidyl moieties from peptidyl-tRNA molecules trapped in stalled 50S ribosomal subunits, and thus maintains levels of free tRNAs and 50S ribosomes.</text>
</comment>
<dbReference type="RefSeq" id="WP_136866099.1">
    <property type="nucleotide sequence ID" value="NZ_CP046415.1"/>
</dbReference>
<evidence type="ECO:0000256" key="2">
    <source>
        <dbReference type="ARBA" id="ARBA00022555"/>
    </source>
</evidence>
<evidence type="ECO:0000256" key="3">
    <source>
        <dbReference type="ARBA" id="ARBA00022801"/>
    </source>
</evidence>
<dbReference type="SUPFAM" id="SSF53178">
    <property type="entry name" value="Peptidyl-tRNA hydrolase-like"/>
    <property type="match status" value="1"/>
</dbReference>
<feature type="binding site" evidence="7">
    <location>
        <position position="67"/>
    </location>
    <ligand>
        <name>tRNA</name>
        <dbReference type="ChEBI" id="CHEBI:17843"/>
    </ligand>
</feature>
<dbReference type="AlphaFoldDB" id="A0A6I6CYM4"/>
<dbReference type="GO" id="GO:0005737">
    <property type="term" value="C:cytoplasm"/>
    <property type="evidence" value="ECO:0007669"/>
    <property type="project" value="UniProtKB-SubCell"/>
</dbReference>
<accession>A0A6I6CYM4</accession>
<evidence type="ECO:0000256" key="5">
    <source>
        <dbReference type="ARBA" id="ARBA00038063"/>
    </source>
</evidence>
<comment type="subcellular location">
    <subcellularLocation>
        <location evidence="7">Cytoplasm</location>
    </subcellularLocation>
</comment>
<evidence type="ECO:0000256" key="1">
    <source>
        <dbReference type="ARBA" id="ARBA00013260"/>
    </source>
</evidence>
<keyword evidence="3 7" id="KW-0378">Hydrolase</keyword>
<evidence type="ECO:0000256" key="7">
    <source>
        <dbReference type="HAMAP-Rule" id="MF_00083"/>
    </source>
</evidence>
<dbReference type="Proteomes" id="UP000427716">
    <property type="component" value="Chromosome"/>
</dbReference>
<name>A0A6I6CYM4_9GAMM</name>
<reference evidence="10 11" key="1">
    <citation type="submission" date="2019-11" db="EMBL/GenBank/DDBJ databases">
        <authorList>
            <person name="Zhang J."/>
            <person name="Sun C."/>
        </authorList>
    </citation>
    <scope>NUCLEOTIDE SEQUENCE [LARGE SCALE GENOMIC DNA]</scope>
    <source>
        <strain evidence="11">sp2</strain>
    </source>
</reference>
<feature type="binding site" evidence="7">
    <location>
        <position position="69"/>
    </location>
    <ligand>
        <name>tRNA</name>
        <dbReference type="ChEBI" id="CHEBI:17843"/>
    </ligand>
</feature>
<evidence type="ECO:0000256" key="8">
    <source>
        <dbReference type="RuleBase" id="RU000673"/>
    </source>
</evidence>
<dbReference type="GO" id="GO:0006515">
    <property type="term" value="P:protein quality control for misfolded or incompletely synthesized proteins"/>
    <property type="evidence" value="ECO:0007669"/>
    <property type="project" value="UniProtKB-UniRule"/>
</dbReference>
<comment type="function">
    <text evidence="7">Hydrolyzes ribosome-free peptidyl-tRNAs (with 1 or more amino acids incorporated), which drop off the ribosome during protein synthesis, or as a result of ribosome stalling.</text>
</comment>
<comment type="subunit">
    <text evidence="7">Monomer.</text>
</comment>
<evidence type="ECO:0000256" key="6">
    <source>
        <dbReference type="ARBA" id="ARBA00050038"/>
    </source>
</evidence>
<sequence>MSIKLIVGLGNPGQKYDNTRHNAGFWAVDAIAATLGGHWAEERKFKGSVARVMVDGVDLRLLRPDTFMNRSGQSVGPLAQFFKIAPEEILVIHDELDLPPGRLRLKCGGGHGGHNGLKDIQAALGSANFWRLRIGVGHPGHRDAVVGYVLTSAPPDERRLIDDAVIEIRHLAPDLVRADEPALMQAINSYRPSS</sequence>
<dbReference type="GO" id="GO:0000049">
    <property type="term" value="F:tRNA binding"/>
    <property type="evidence" value="ECO:0007669"/>
    <property type="project" value="UniProtKB-UniRule"/>
</dbReference>
<dbReference type="GO" id="GO:0004045">
    <property type="term" value="F:peptidyl-tRNA hydrolase activity"/>
    <property type="evidence" value="ECO:0007669"/>
    <property type="project" value="UniProtKB-UniRule"/>
</dbReference>
<dbReference type="PANTHER" id="PTHR17224">
    <property type="entry name" value="PEPTIDYL-TRNA HYDROLASE"/>
    <property type="match status" value="1"/>
</dbReference>
<comment type="catalytic activity">
    <reaction evidence="7 8">
        <text>an N-acyl-L-alpha-aminoacyl-tRNA + H2O = an N-acyl-L-amino acid + a tRNA + H(+)</text>
        <dbReference type="Rhea" id="RHEA:54448"/>
        <dbReference type="Rhea" id="RHEA-COMP:10123"/>
        <dbReference type="Rhea" id="RHEA-COMP:13883"/>
        <dbReference type="ChEBI" id="CHEBI:15377"/>
        <dbReference type="ChEBI" id="CHEBI:15378"/>
        <dbReference type="ChEBI" id="CHEBI:59874"/>
        <dbReference type="ChEBI" id="CHEBI:78442"/>
        <dbReference type="ChEBI" id="CHEBI:138191"/>
        <dbReference type="EC" id="3.1.1.29"/>
    </reaction>
</comment>
<dbReference type="Pfam" id="PF01195">
    <property type="entry name" value="Pept_tRNA_hydro"/>
    <property type="match status" value="1"/>
</dbReference>
<feature type="site" description="Discriminates between blocked and unblocked aminoacyl-tRNA" evidence="7">
    <location>
        <position position="11"/>
    </location>
</feature>
<dbReference type="InterPro" id="IPR001328">
    <property type="entry name" value="Pept_tRNA_hydro"/>
</dbReference>
<comment type="similarity">
    <text evidence="5 7 9">Belongs to the PTH family.</text>
</comment>
<feature type="binding site" evidence="7">
    <location>
        <position position="115"/>
    </location>
    <ligand>
        <name>tRNA</name>
        <dbReference type="ChEBI" id="CHEBI:17843"/>
    </ligand>
</feature>
<dbReference type="InterPro" id="IPR018171">
    <property type="entry name" value="Pept_tRNA_hydro_CS"/>
</dbReference>
<organism evidence="10 11">
    <name type="scientific">Guyparkeria halophila</name>
    <dbReference type="NCBI Taxonomy" id="47960"/>
    <lineage>
        <taxon>Bacteria</taxon>
        <taxon>Pseudomonadati</taxon>
        <taxon>Pseudomonadota</taxon>
        <taxon>Gammaproteobacteria</taxon>
        <taxon>Chromatiales</taxon>
        <taxon>Thioalkalibacteraceae</taxon>
        <taxon>Guyparkeria</taxon>
    </lineage>
</organism>
<evidence type="ECO:0000256" key="9">
    <source>
        <dbReference type="RuleBase" id="RU004320"/>
    </source>
</evidence>
<proteinExistence type="inferred from homology"/>
<keyword evidence="2 7" id="KW-0820">tRNA-binding</keyword>
<keyword evidence="7" id="KW-0963">Cytoplasm</keyword>
<dbReference type="InterPro" id="IPR036416">
    <property type="entry name" value="Pept_tRNA_hydro_sf"/>
</dbReference>
<dbReference type="Gene3D" id="3.40.50.1470">
    <property type="entry name" value="Peptidyl-tRNA hydrolase"/>
    <property type="match status" value="1"/>
</dbReference>
<dbReference type="FunFam" id="3.40.50.1470:FF:000001">
    <property type="entry name" value="Peptidyl-tRNA hydrolase"/>
    <property type="match status" value="1"/>
</dbReference>
<dbReference type="PANTHER" id="PTHR17224:SF1">
    <property type="entry name" value="PEPTIDYL-TRNA HYDROLASE"/>
    <property type="match status" value="1"/>
</dbReference>
<dbReference type="PROSITE" id="PS01195">
    <property type="entry name" value="PEPT_TRNA_HYDROL_1"/>
    <property type="match status" value="1"/>
</dbReference>